<sequence>MASAESPETALMPDAEGRQRESAPSASGSKRPRSSSNADTAKPADGSSRASMKVEDEASLEVAPPAKRRKKIPKRGNGNYPGITFSPSSRLQSKIQVTDLRNLILYIFADGTAPQWVAVSHRPQFTKIVTILIPGLEEAMFNKDVDFSKYETHDRSTPRIETSPDDYYPRKLDPETLPAAVRPLADIFPHLWPVRATADERGAAPRIHSPVTTMLKLPLPKSKDDKPRKGPKPLQDQPGFKDVRTRITEFIATPQEYLEHNFSLHPAMLKDEESRQAFQDPEGWVHTNVATLDDGAVPEADIQQGSITAGREIFAIDCEMCRTGPTNHDLSLTRVTILSWDGEVVMDELVKPSLPILDYLTQFSGITKEMLEPVTTTLPDIQKRLLELLTPRSILVGHSLDSDMKALQMAHPFVVDTSILFPNPSSPNGKHSLKHLASKYLGRQVQKDEGSLKGHDSYEDALTALDLVKKKCEKGKEWGVSGDNKESIFKRLARAGTAYRAQGGPEAKGGVATGKSSAAVDWGELGWNQYSDADHFIPCKSDAEVEAGIIRAVAGDVDGKEIKGGGVDFVWARMRELEALRGWWNRNRSQSNSNGPPTVDELGRRMKLSIVAGEENKGPIEAAMTDERCLLEVAVATVTQRIGRIYAALPPCAALVVFSGTGDPREMERLRAQQAQYKAEYNTPGMKWDQLSVQWTDIEEQGLRKAIRSAREGIGFITVK</sequence>
<keyword evidence="6" id="KW-0539">Nucleus</keyword>
<evidence type="ECO:0000256" key="5">
    <source>
        <dbReference type="ARBA" id="ARBA00022839"/>
    </source>
</evidence>
<dbReference type="InterPro" id="IPR034922">
    <property type="entry name" value="REX1-like_exo"/>
</dbReference>
<evidence type="ECO:0000256" key="6">
    <source>
        <dbReference type="ARBA" id="ARBA00023242"/>
    </source>
</evidence>
<dbReference type="InterPro" id="IPR013520">
    <property type="entry name" value="Ribonucl_H"/>
</dbReference>
<dbReference type="FunFam" id="3.30.420.10:FF:000019">
    <property type="entry name" value="RNA exonuclease NEF-sp"/>
    <property type="match status" value="1"/>
</dbReference>
<evidence type="ECO:0000313" key="8">
    <source>
        <dbReference type="EMBL" id="QBZ55260.1"/>
    </source>
</evidence>
<dbReference type="PANTHER" id="PTHR12801:SF115">
    <property type="entry name" value="FI18136P1-RELATED"/>
    <property type="match status" value="1"/>
</dbReference>
<evidence type="ECO:0000256" key="7">
    <source>
        <dbReference type="SAM" id="MobiDB-lite"/>
    </source>
</evidence>
<dbReference type="GO" id="GO:0004527">
    <property type="term" value="F:exonuclease activity"/>
    <property type="evidence" value="ECO:0007669"/>
    <property type="project" value="UniProtKB-KW"/>
</dbReference>
<dbReference type="VEuPathDB" id="FungiDB:M_BR32_EuGene_00000161"/>
<feature type="region of interest" description="Disordered" evidence="7">
    <location>
        <begin position="206"/>
        <end position="240"/>
    </location>
</feature>
<dbReference type="GO" id="GO:0005634">
    <property type="term" value="C:nucleus"/>
    <property type="evidence" value="ECO:0007669"/>
    <property type="project" value="UniProtKB-SubCell"/>
</dbReference>
<name>A0A4P7N5L5_PYROR</name>
<reference evidence="8 9" key="1">
    <citation type="journal article" date="2019" name="Mol. Biol. Evol.">
        <title>Blast fungal genomes show frequent chromosomal changes, gene gains and losses, and effector gene turnover.</title>
        <authorList>
            <person name="Gomez Luciano L.B."/>
            <person name="Jason Tsai I."/>
            <person name="Chuma I."/>
            <person name="Tosa Y."/>
            <person name="Chen Y.H."/>
            <person name="Li J.Y."/>
            <person name="Li M.Y."/>
            <person name="Jade Lu M.Y."/>
            <person name="Nakayashiki H."/>
            <person name="Li W.H."/>
        </authorList>
    </citation>
    <scope>NUCLEOTIDE SEQUENCE [LARGE SCALE GENOMIC DNA]</scope>
    <source>
        <strain evidence="8">MZ5-1-6</strain>
    </source>
</reference>
<dbReference type="PANTHER" id="PTHR12801">
    <property type="entry name" value="RNA EXONUCLEASE REXO1 / RECO3 FAMILY MEMBER-RELATED"/>
    <property type="match status" value="1"/>
</dbReference>
<accession>A0A4P7N5L5</accession>
<comment type="similarity">
    <text evidence="2">Belongs to the REXO1/REXO3 family.</text>
</comment>
<dbReference type="InterPro" id="IPR012337">
    <property type="entry name" value="RNaseH-like_sf"/>
</dbReference>
<comment type="subcellular location">
    <subcellularLocation>
        <location evidence="1">Nucleus</location>
    </subcellularLocation>
</comment>
<dbReference type="Gene3D" id="3.30.420.10">
    <property type="entry name" value="Ribonuclease H-like superfamily/Ribonuclease H"/>
    <property type="match status" value="1"/>
</dbReference>
<evidence type="ECO:0000256" key="4">
    <source>
        <dbReference type="ARBA" id="ARBA00022801"/>
    </source>
</evidence>
<dbReference type="Proteomes" id="UP000294847">
    <property type="component" value="Chromosome 2"/>
</dbReference>
<dbReference type="GO" id="GO:0003676">
    <property type="term" value="F:nucleic acid binding"/>
    <property type="evidence" value="ECO:0007669"/>
    <property type="project" value="InterPro"/>
</dbReference>
<dbReference type="SUPFAM" id="SSF53098">
    <property type="entry name" value="Ribonuclease H-like"/>
    <property type="match status" value="1"/>
</dbReference>
<dbReference type="SMR" id="A0A4P7N5L5"/>
<gene>
    <name evidence="8" type="ORF">PoMZ_00156</name>
</gene>
<dbReference type="InterPro" id="IPR047021">
    <property type="entry name" value="REXO1/3/4-like"/>
</dbReference>
<evidence type="ECO:0000256" key="2">
    <source>
        <dbReference type="ARBA" id="ARBA00006357"/>
    </source>
</evidence>
<dbReference type="AlphaFoldDB" id="A0A4P7N5L5"/>
<evidence type="ECO:0000256" key="1">
    <source>
        <dbReference type="ARBA" id="ARBA00004123"/>
    </source>
</evidence>
<organism evidence="8 9">
    <name type="scientific">Pyricularia oryzae</name>
    <name type="common">Rice blast fungus</name>
    <name type="synonym">Magnaporthe oryzae</name>
    <dbReference type="NCBI Taxonomy" id="318829"/>
    <lineage>
        <taxon>Eukaryota</taxon>
        <taxon>Fungi</taxon>
        <taxon>Dikarya</taxon>
        <taxon>Ascomycota</taxon>
        <taxon>Pezizomycotina</taxon>
        <taxon>Sordariomycetes</taxon>
        <taxon>Sordariomycetidae</taxon>
        <taxon>Magnaporthales</taxon>
        <taxon>Pyriculariaceae</taxon>
        <taxon>Pyricularia</taxon>
    </lineage>
</organism>
<keyword evidence="4" id="KW-0378">Hydrolase</keyword>
<proteinExistence type="inferred from homology"/>
<keyword evidence="3" id="KW-0540">Nuclease</keyword>
<dbReference type="Pfam" id="PF00929">
    <property type="entry name" value="RNase_T"/>
    <property type="match status" value="1"/>
</dbReference>
<dbReference type="EMBL" id="CP034205">
    <property type="protein sequence ID" value="QBZ55260.1"/>
    <property type="molecule type" value="Genomic_DNA"/>
</dbReference>
<protein>
    <submittedName>
        <fullName evidence="8">Uncharacterized protein</fullName>
    </submittedName>
</protein>
<evidence type="ECO:0000313" key="9">
    <source>
        <dbReference type="Proteomes" id="UP000294847"/>
    </source>
</evidence>
<evidence type="ECO:0000256" key="3">
    <source>
        <dbReference type="ARBA" id="ARBA00022722"/>
    </source>
</evidence>
<dbReference type="SMART" id="SM00479">
    <property type="entry name" value="EXOIII"/>
    <property type="match status" value="1"/>
</dbReference>
<feature type="region of interest" description="Disordered" evidence="7">
    <location>
        <begin position="1"/>
        <end position="87"/>
    </location>
</feature>
<dbReference type="CDD" id="cd06145">
    <property type="entry name" value="REX1_like"/>
    <property type="match status" value="1"/>
</dbReference>
<dbReference type="OMA" id="HKAGPPF"/>
<keyword evidence="5" id="KW-0269">Exonuclease</keyword>
<dbReference type="InterPro" id="IPR036397">
    <property type="entry name" value="RNaseH_sf"/>
</dbReference>